<dbReference type="Proteomes" id="UP000654257">
    <property type="component" value="Unassembled WGS sequence"/>
</dbReference>
<gene>
    <name evidence="3" type="ORF">GCM10007304_05590</name>
</gene>
<dbReference type="RefSeq" id="WP_188543157.1">
    <property type="nucleotide sequence ID" value="NZ_BMCU01000001.1"/>
</dbReference>
<dbReference type="InterPro" id="IPR027381">
    <property type="entry name" value="LytR/CpsA/Psr_C"/>
</dbReference>
<proteinExistence type="predicted"/>
<evidence type="ECO:0000313" key="4">
    <source>
        <dbReference type="Proteomes" id="UP000654257"/>
    </source>
</evidence>
<feature type="domain" description="LytR/CpsA/Psr regulator C-terminal" evidence="2">
    <location>
        <begin position="87"/>
        <end position="172"/>
    </location>
</feature>
<dbReference type="Pfam" id="PF13399">
    <property type="entry name" value="LytR_C"/>
    <property type="match status" value="1"/>
</dbReference>
<name>A0A917CQ34_9NOCA</name>
<keyword evidence="4" id="KW-1185">Reference proteome</keyword>
<dbReference type="AlphaFoldDB" id="A0A917CQ34"/>
<feature type="transmembrane region" description="Helical" evidence="1">
    <location>
        <begin position="15"/>
        <end position="35"/>
    </location>
</feature>
<protein>
    <recommendedName>
        <fullName evidence="2">LytR/CpsA/Psr regulator C-terminal domain-containing protein</fullName>
    </recommendedName>
</protein>
<keyword evidence="1" id="KW-0472">Membrane</keyword>
<sequence>MTQPAPDSSGPPLRALAMVLISLAIVFATLGFFSLTGAGTDEAPAAASVATTSAATAASAAPGTSAAAAAPTTSASATTSGSSSAPSIRVLNNSNVGGLAATTASTLEAAGFTIAETGNYSDGTIPTTTVYYDESSSQERTEAQRIATTLGVSAEPRFAGIADSTPGIIVIVTQ</sequence>
<reference evidence="3" key="1">
    <citation type="journal article" date="2014" name="Int. J. Syst. Evol. Microbiol.">
        <title>Complete genome sequence of Corynebacterium casei LMG S-19264T (=DSM 44701T), isolated from a smear-ripened cheese.</title>
        <authorList>
            <consortium name="US DOE Joint Genome Institute (JGI-PGF)"/>
            <person name="Walter F."/>
            <person name="Albersmeier A."/>
            <person name="Kalinowski J."/>
            <person name="Ruckert C."/>
        </authorList>
    </citation>
    <scope>NUCLEOTIDE SEQUENCE</scope>
    <source>
        <strain evidence="3">CCM 7905</strain>
    </source>
</reference>
<comment type="caution">
    <text evidence="3">The sequence shown here is derived from an EMBL/GenBank/DDBJ whole genome shotgun (WGS) entry which is preliminary data.</text>
</comment>
<keyword evidence="1" id="KW-1133">Transmembrane helix</keyword>
<reference evidence="3" key="2">
    <citation type="submission" date="2020-09" db="EMBL/GenBank/DDBJ databases">
        <authorList>
            <person name="Sun Q."/>
            <person name="Sedlacek I."/>
        </authorList>
    </citation>
    <scope>NUCLEOTIDE SEQUENCE</scope>
    <source>
        <strain evidence="3">CCM 7905</strain>
    </source>
</reference>
<evidence type="ECO:0000313" key="3">
    <source>
        <dbReference type="EMBL" id="GGF94625.1"/>
    </source>
</evidence>
<dbReference type="Gene3D" id="3.30.70.2390">
    <property type="match status" value="1"/>
</dbReference>
<evidence type="ECO:0000259" key="2">
    <source>
        <dbReference type="Pfam" id="PF13399"/>
    </source>
</evidence>
<organism evidence="3 4">
    <name type="scientific">Rhodococcoides trifolii</name>
    <dbReference type="NCBI Taxonomy" id="908250"/>
    <lineage>
        <taxon>Bacteria</taxon>
        <taxon>Bacillati</taxon>
        <taxon>Actinomycetota</taxon>
        <taxon>Actinomycetes</taxon>
        <taxon>Mycobacteriales</taxon>
        <taxon>Nocardiaceae</taxon>
        <taxon>Rhodococcoides</taxon>
    </lineage>
</organism>
<evidence type="ECO:0000256" key="1">
    <source>
        <dbReference type="SAM" id="Phobius"/>
    </source>
</evidence>
<accession>A0A917CQ34</accession>
<dbReference type="EMBL" id="BMCU01000001">
    <property type="protein sequence ID" value="GGF94625.1"/>
    <property type="molecule type" value="Genomic_DNA"/>
</dbReference>
<keyword evidence="1" id="KW-0812">Transmembrane</keyword>